<dbReference type="Pfam" id="PF06481">
    <property type="entry name" value="COX_ARM"/>
    <property type="match status" value="1"/>
</dbReference>
<feature type="transmembrane region" description="Helical" evidence="15">
    <location>
        <begin position="65"/>
        <end position="85"/>
    </location>
</feature>
<dbReference type="PROSITE" id="PS50857">
    <property type="entry name" value="COX2_CUA"/>
    <property type="match status" value="1"/>
</dbReference>
<evidence type="ECO:0000256" key="10">
    <source>
        <dbReference type="ARBA" id="ARBA00023002"/>
    </source>
</evidence>
<dbReference type="NCBIfam" id="TIGR01433">
    <property type="entry name" value="CyoA"/>
    <property type="match status" value="1"/>
</dbReference>
<keyword evidence="19" id="KW-1185">Reference proteome</keyword>
<dbReference type="Gene3D" id="1.10.287.90">
    <property type="match status" value="1"/>
</dbReference>
<evidence type="ECO:0000259" key="17">
    <source>
        <dbReference type="PROSITE" id="PS50999"/>
    </source>
</evidence>
<evidence type="ECO:0000259" key="16">
    <source>
        <dbReference type="PROSITE" id="PS50857"/>
    </source>
</evidence>
<comment type="subcellular location">
    <subcellularLocation>
        <location evidence="1">Cell membrane</location>
        <topology evidence="1">Multi-pass membrane protein</topology>
    </subcellularLocation>
</comment>
<dbReference type="InterPro" id="IPR006333">
    <property type="entry name" value="Cyt_o_ubiquinol_oxidase_su2"/>
</dbReference>
<dbReference type="PANTHER" id="PTHR22888:SF18">
    <property type="entry name" value="CYTOCHROME BO(3) UBIQUINOL OXIDASE SUBUNIT 2"/>
    <property type="match status" value="1"/>
</dbReference>
<reference evidence="19" key="2">
    <citation type="journal article" date="2023" name="MicrobiologyOpen">
        <title>Genomics of the tumorigenes clade of the family Rhizobiaceae and description of Rhizobium rhododendri sp. nov.</title>
        <authorList>
            <person name="Kuzmanovic N."/>
            <person name="diCenzo G.C."/>
            <person name="Bunk B."/>
            <person name="Sproeer C."/>
            <person name="Fruehling A."/>
            <person name="Neumann-Schaal M."/>
            <person name="Overmann J."/>
            <person name="Smalla K."/>
        </authorList>
    </citation>
    <scope>NUCLEOTIDE SEQUENCE [LARGE SCALE GENOMIC DNA]</scope>
    <source>
        <strain evidence="19">1078</strain>
        <plasmid evidence="19">pRt1078</plasmid>
    </source>
</reference>
<dbReference type="InterPro" id="IPR011759">
    <property type="entry name" value="Cyt_c_oxidase_su2_TM_dom"/>
</dbReference>
<dbReference type="Gene3D" id="2.60.40.420">
    <property type="entry name" value="Cupredoxins - blue copper proteins"/>
    <property type="match status" value="1"/>
</dbReference>
<keyword evidence="13" id="KW-0449">Lipoprotein</keyword>
<evidence type="ECO:0000256" key="6">
    <source>
        <dbReference type="ARBA" id="ARBA00022692"/>
    </source>
</evidence>
<feature type="domain" description="Cytochrome oxidase subunit II copper A binding" evidence="16">
    <location>
        <begin position="99"/>
        <end position="211"/>
    </location>
</feature>
<dbReference type="InterPro" id="IPR010514">
    <property type="entry name" value="COX_ARM"/>
</dbReference>
<geneLocation type="plasmid" evidence="18 19">
    <name>pRt1078</name>
</geneLocation>
<evidence type="ECO:0000256" key="7">
    <source>
        <dbReference type="ARBA" id="ARBA00022729"/>
    </source>
</evidence>
<dbReference type="Pfam" id="PF00116">
    <property type="entry name" value="COX2"/>
    <property type="match status" value="1"/>
</dbReference>
<evidence type="ECO:0000256" key="9">
    <source>
        <dbReference type="ARBA" id="ARBA00022989"/>
    </source>
</evidence>
<keyword evidence="11 14" id="KW-0472">Membrane</keyword>
<proteinExistence type="inferred from homology"/>
<dbReference type="PIRSF" id="PIRSF000292">
    <property type="entry name" value="Ubi_od_II"/>
    <property type="match status" value="1"/>
</dbReference>
<dbReference type="GO" id="GO:0009486">
    <property type="term" value="F:cytochrome bo3 ubiquinol oxidase activity"/>
    <property type="evidence" value="ECO:0007669"/>
    <property type="project" value="InterPro"/>
</dbReference>
<keyword evidence="4 14" id="KW-1003">Cell membrane</keyword>
<dbReference type="GO" id="GO:0005886">
    <property type="term" value="C:plasma membrane"/>
    <property type="evidence" value="ECO:0007669"/>
    <property type="project" value="UniProtKB-SubCell"/>
</dbReference>
<dbReference type="KEGG" id="rtu:PR017_20270"/>
<organism evidence="18 19">
    <name type="scientific">Rhizobium tumorigenes</name>
    <dbReference type="NCBI Taxonomy" id="2041385"/>
    <lineage>
        <taxon>Bacteria</taxon>
        <taxon>Pseudomonadati</taxon>
        <taxon>Pseudomonadota</taxon>
        <taxon>Alphaproteobacteria</taxon>
        <taxon>Hyphomicrobiales</taxon>
        <taxon>Rhizobiaceae</taxon>
        <taxon>Rhizobium/Agrobacterium group</taxon>
        <taxon>Rhizobium</taxon>
    </lineage>
</organism>
<evidence type="ECO:0000256" key="12">
    <source>
        <dbReference type="ARBA" id="ARBA00023139"/>
    </source>
</evidence>
<dbReference type="AlphaFoldDB" id="A0AAF1K7I3"/>
<evidence type="ECO:0000256" key="15">
    <source>
        <dbReference type="SAM" id="Phobius"/>
    </source>
</evidence>
<keyword evidence="7" id="KW-0732">Signal</keyword>
<keyword evidence="6 15" id="KW-0812">Transmembrane</keyword>
<dbReference type="EMBL" id="CP117256">
    <property type="protein sequence ID" value="WFR97552.1"/>
    <property type="molecule type" value="Genomic_DNA"/>
</dbReference>
<dbReference type="InterPro" id="IPR002429">
    <property type="entry name" value="CcO_II-like_C"/>
</dbReference>
<evidence type="ECO:0000256" key="1">
    <source>
        <dbReference type="ARBA" id="ARBA00004651"/>
    </source>
</evidence>
<dbReference type="PANTHER" id="PTHR22888">
    <property type="entry name" value="CYTOCHROME C OXIDASE, SUBUNIT II"/>
    <property type="match status" value="1"/>
</dbReference>
<keyword evidence="10 14" id="KW-0560">Oxidoreductase</keyword>
<keyword evidence="5 14" id="KW-0679">Respiratory chain</keyword>
<dbReference type="SUPFAM" id="SSF81464">
    <property type="entry name" value="Cytochrome c oxidase subunit II-like, transmembrane region"/>
    <property type="match status" value="1"/>
</dbReference>
<dbReference type="CDD" id="cd04212">
    <property type="entry name" value="CuRO_UO_II"/>
    <property type="match status" value="1"/>
</dbReference>
<dbReference type="InterPro" id="IPR034227">
    <property type="entry name" value="CuRO_UO_II"/>
</dbReference>
<dbReference type="GO" id="GO:0005507">
    <property type="term" value="F:copper ion binding"/>
    <property type="evidence" value="ECO:0007669"/>
    <property type="project" value="InterPro"/>
</dbReference>
<dbReference type="GO" id="GO:0004129">
    <property type="term" value="F:cytochrome-c oxidase activity"/>
    <property type="evidence" value="ECO:0007669"/>
    <property type="project" value="UniProtKB-UniRule"/>
</dbReference>
<feature type="transmembrane region" description="Helical" evidence="15">
    <location>
        <begin position="24"/>
        <end position="44"/>
    </location>
</feature>
<dbReference type="InterPro" id="IPR036257">
    <property type="entry name" value="Cyt_c_oxidase_su2_TM_sf"/>
</dbReference>
<sequence>MSGIIAPEGPIAISEAKILFDATAIMLAVIVPVILGTIGFAWWFREGNQKAHYRADWTYSGHIELVVWSVPALVVLFLAGITWLGTHELDPFKPIASNQRPLNVQAISLDWKWLFVYPDEGVATVNHLVVPVGRPLHFSITSASVMNSLLIPQLGSQIYAMAGMVTQLNLKTDHAGTFRGQSAQFSGEGFSDMVFDVQSLPPDQYKTWADKARTDGNMLDEPAYSQLTQGNTPRLVQTFGKVQQGLFDKIVARSGGNFQPTNLAPATPTAMEMP</sequence>
<dbReference type="Proteomes" id="UP000249499">
    <property type="component" value="Plasmid pRt1078"/>
</dbReference>
<reference evidence="18 19" key="1">
    <citation type="journal article" date="2018" name="Sci. Rep.">
        <title>Rhizobium tumorigenes sp. nov., a novel plant tumorigenic bacterium isolated from cane gall tumors on thornless blackberry.</title>
        <authorList>
            <person name="Kuzmanovi N."/>
            <person name="Smalla K."/>
            <person name="Gronow S."/>
            <person name="PuBawska J."/>
        </authorList>
    </citation>
    <scope>NUCLEOTIDE SEQUENCE [LARGE SCALE GENOMIC DNA]</scope>
    <source>
        <strain evidence="18 19">1078</strain>
    </source>
</reference>
<feature type="domain" description="Cytochrome oxidase subunit II transmembrane region profile" evidence="17">
    <location>
        <begin position="1"/>
        <end position="93"/>
    </location>
</feature>
<evidence type="ECO:0000256" key="11">
    <source>
        <dbReference type="ARBA" id="ARBA00023136"/>
    </source>
</evidence>
<dbReference type="GO" id="GO:0042773">
    <property type="term" value="P:ATP synthesis coupled electron transport"/>
    <property type="evidence" value="ECO:0007669"/>
    <property type="project" value="TreeGrafter"/>
</dbReference>
<keyword evidence="8 14" id="KW-0249">Electron transport</keyword>
<evidence type="ECO:0000256" key="5">
    <source>
        <dbReference type="ARBA" id="ARBA00022660"/>
    </source>
</evidence>
<dbReference type="InterPro" id="IPR008972">
    <property type="entry name" value="Cupredoxin"/>
</dbReference>
<evidence type="ECO:0000256" key="4">
    <source>
        <dbReference type="ARBA" id="ARBA00022475"/>
    </source>
</evidence>
<keyword evidence="3 14" id="KW-0813">Transport</keyword>
<accession>A0AAF1K7I3</accession>
<dbReference type="PROSITE" id="PS50999">
    <property type="entry name" value="COX2_TM"/>
    <property type="match status" value="1"/>
</dbReference>
<name>A0AAF1K7I3_9HYPH</name>
<keyword evidence="9 15" id="KW-1133">Transmembrane helix</keyword>
<dbReference type="InterPro" id="IPR045187">
    <property type="entry name" value="CcO_II"/>
</dbReference>
<evidence type="ECO:0000256" key="2">
    <source>
        <dbReference type="ARBA" id="ARBA00007866"/>
    </source>
</evidence>
<evidence type="ECO:0000256" key="3">
    <source>
        <dbReference type="ARBA" id="ARBA00022448"/>
    </source>
</evidence>
<keyword evidence="18" id="KW-0614">Plasmid</keyword>
<dbReference type="RefSeq" id="WP_161959356.1">
    <property type="nucleotide sequence ID" value="NZ_CP117256.1"/>
</dbReference>
<dbReference type="SUPFAM" id="SSF49503">
    <property type="entry name" value="Cupredoxins"/>
    <property type="match status" value="1"/>
</dbReference>
<evidence type="ECO:0000256" key="14">
    <source>
        <dbReference type="PIRNR" id="PIRNR000292"/>
    </source>
</evidence>
<keyword evidence="12" id="KW-0564">Palmitate</keyword>
<evidence type="ECO:0000313" key="18">
    <source>
        <dbReference type="EMBL" id="WFR97552.1"/>
    </source>
</evidence>
<evidence type="ECO:0000256" key="13">
    <source>
        <dbReference type="ARBA" id="ARBA00023288"/>
    </source>
</evidence>
<dbReference type="GO" id="GO:0016682">
    <property type="term" value="F:oxidoreductase activity, acting on diphenols and related substances as donors, oxygen as acceptor"/>
    <property type="evidence" value="ECO:0007669"/>
    <property type="project" value="InterPro"/>
</dbReference>
<protein>
    <recommendedName>
        <fullName evidence="14">Ubiquinol oxidase subunit 2</fullName>
    </recommendedName>
</protein>
<comment type="similarity">
    <text evidence="2 14">Belongs to the cytochrome c oxidase subunit 2 family.</text>
</comment>
<evidence type="ECO:0000256" key="8">
    <source>
        <dbReference type="ARBA" id="ARBA00022982"/>
    </source>
</evidence>
<gene>
    <name evidence="18" type="primary">cyoA</name>
    <name evidence="18" type="ORF">PR017_20270</name>
</gene>
<evidence type="ECO:0000313" key="19">
    <source>
        <dbReference type="Proteomes" id="UP000249499"/>
    </source>
</evidence>